<name>A0ABP7P0H3_9GAMM</name>
<sequence>MNNASSTGINARYVAMKKITIADIQHMYSVFQRYYDNTDLNTFLEDISQKSGVILVRANDDNRVVGFSTVATLEVTFGNRRGTGIFSGDTIIEREFWGSRALQSCFARYMLLEKLRSPHKPVFWLLISKGYKTYLLLANNFRRYYPNLDNHDAELEKVTDSYCEALFPGKRDDSGLLKFGENAQCLRDDVAEISDELRQKHPKIGFFEARNPTWNVGTELPCVGVVCMRTLSAYALKAFRSPVTSAAVSRLPPAVPLTRSTTHAPSAPPNLTRIASSNTSASREFPL</sequence>
<gene>
    <name evidence="2" type="ORF">GCM10022278_13690</name>
</gene>
<dbReference type="Proteomes" id="UP001501337">
    <property type="component" value="Unassembled WGS sequence"/>
</dbReference>
<evidence type="ECO:0000256" key="1">
    <source>
        <dbReference type="SAM" id="MobiDB-lite"/>
    </source>
</evidence>
<comment type="caution">
    <text evidence="2">The sequence shown here is derived from an EMBL/GenBank/DDBJ whole genome shotgun (WGS) entry which is preliminary data.</text>
</comment>
<dbReference type="RefSeq" id="WP_344804635.1">
    <property type="nucleotide sequence ID" value="NZ_BAABBO010000007.1"/>
</dbReference>
<organism evidence="2 3">
    <name type="scientific">Allohahella marinimesophila</name>
    <dbReference type="NCBI Taxonomy" id="1054972"/>
    <lineage>
        <taxon>Bacteria</taxon>
        <taxon>Pseudomonadati</taxon>
        <taxon>Pseudomonadota</taxon>
        <taxon>Gammaproteobacteria</taxon>
        <taxon>Oceanospirillales</taxon>
        <taxon>Hahellaceae</taxon>
        <taxon>Allohahella</taxon>
    </lineage>
</organism>
<evidence type="ECO:0000313" key="2">
    <source>
        <dbReference type="EMBL" id="GAA3956421.1"/>
    </source>
</evidence>
<reference evidence="3" key="1">
    <citation type="journal article" date="2019" name="Int. J. Syst. Evol. Microbiol.">
        <title>The Global Catalogue of Microorganisms (GCM) 10K type strain sequencing project: providing services to taxonomists for standard genome sequencing and annotation.</title>
        <authorList>
            <consortium name="The Broad Institute Genomics Platform"/>
            <consortium name="The Broad Institute Genome Sequencing Center for Infectious Disease"/>
            <person name="Wu L."/>
            <person name="Ma J."/>
        </authorList>
    </citation>
    <scope>NUCLEOTIDE SEQUENCE [LARGE SCALE GENOMIC DNA]</scope>
    <source>
        <strain evidence="3">JCM 17555</strain>
    </source>
</reference>
<feature type="region of interest" description="Disordered" evidence="1">
    <location>
        <begin position="256"/>
        <end position="287"/>
    </location>
</feature>
<evidence type="ECO:0000313" key="3">
    <source>
        <dbReference type="Proteomes" id="UP001501337"/>
    </source>
</evidence>
<dbReference type="EMBL" id="BAABBO010000007">
    <property type="protein sequence ID" value="GAA3956421.1"/>
    <property type="molecule type" value="Genomic_DNA"/>
</dbReference>
<evidence type="ECO:0008006" key="4">
    <source>
        <dbReference type="Google" id="ProtNLM"/>
    </source>
</evidence>
<accession>A0ABP7P0H3</accession>
<feature type="compositionally biased region" description="Polar residues" evidence="1">
    <location>
        <begin position="273"/>
        <end position="287"/>
    </location>
</feature>
<proteinExistence type="predicted"/>
<keyword evidence="3" id="KW-1185">Reference proteome</keyword>
<protein>
    <recommendedName>
        <fullName evidence="4">N-acetyltransferase domain-containing protein</fullName>
    </recommendedName>
</protein>